<dbReference type="CDD" id="cd01949">
    <property type="entry name" value="GGDEF"/>
    <property type="match status" value="1"/>
</dbReference>
<feature type="transmembrane region" description="Helical" evidence="3">
    <location>
        <begin position="81"/>
        <end position="101"/>
    </location>
</feature>
<protein>
    <recommendedName>
        <fullName evidence="1">diguanylate cyclase</fullName>
        <ecNumber evidence="1">2.7.7.65</ecNumber>
    </recommendedName>
</protein>
<dbReference type="RefSeq" id="WP_150277717.1">
    <property type="nucleotide sequence ID" value="NZ_BMFF01000001.1"/>
</dbReference>
<dbReference type="EMBL" id="BMFF01000001">
    <property type="protein sequence ID" value="GGC85622.1"/>
    <property type="molecule type" value="Genomic_DNA"/>
</dbReference>
<dbReference type="PANTHER" id="PTHR45138">
    <property type="entry name" value="REGULATORY COMPONENTS OF SENSORY TRANSDUCTION SYSTEM"/>
    <property type="match status" value="1"/>
</dbReference>
<dbReference type="Gene3D" id="3.30.70.270">
    <property type="match status" value="1"/>
</dbReference>
<keyword evidence="3" id="KW-1133">Transmembrane helix</keyword>
<evidence type="ECO:0000256" key="1">
    <source>
        <dbReference type="ARBA" id="ARBA00012528"/>
    </source>
</evidence>
<dbReference type="InterPro" id="IPR050469">
    <property type="entry name" value="Diguanylate_Cyclase"/>
</dbReference>
<proteinExistence type="predicted"/>
<sequence>MKIIKNRPLVAVESKVTDEPKRYSLSTWRGEFLHTDTELAYREHVKEETARHLIVALRVWAFLLLAFGWLDYIALGMSEGFYHLMGMRVLSATLVLIFSVAVKFKPRLARDGIGVTVIEVIGFFLFFLIYFVRPDIISWNIGVTVILLISIYIFVPNRIINSNLVALFGIFGSLYCIYLLNVAPPLLVGIFFILCLPTIIGYFAGVRLNLGKRHQYALFIETVQINQSLQAEIKRREELEVELKLQATTDPLTGLLNRRQYETLFRREQERVRRHGSKLTLCVTDLDHFKKINDQYGHDAGDQVLKHISDLFVATLRHTDIVGRFGGEEFILLLPDTDLENAMIVINRLREKLQASSVKSDDLEIRITATFAVTEVSQDDATIEDVIRRADKALYQGKEAGRNQVVAS</sequence>
<feature type="transmembrane region" description="Helical" evidence="3">
    <location>
        <begin position="137"/>
        <end position="155"/>
    </location>
</feature>
<dbReference type="SMART" id="SM00267">
    <property type="entry name" value="GGDEF"/>
    <property type="match status" value="1"/>
</dbReference>
<comment type="catalytic activity">
    <reaction evidence="2">
        <text>2 GTP = 3',3'-c-di-GMP + 2 diphosphate</text>
        <dbReference type="Rhea" id="RHEA:24898"/>
        <dbReference type="ChEBI" id="CHEBI:33019"/>
        <dbReference type="ChEBI" id="CHEBI:37565"/>
        <dbReference type="ChEBI" id="CHEBI:58805"/>
        <dbReference type="EC" id="2.7.7.65"/>
    </reaction>
</comment>
<evidence type="ECO:0000313" key="6">
    <source>
        <dbReference type="Proteomes" id="UP000638188"/>
    </source>
</evidence>
<evidence type="ECO:0000313" key="5">
    <source>
        <dbReference type="EMBL" id="GGC85622.1"/>
    </source>
</evidence>
<dbReference type="SUPFAM" id="SSF55073">
    <property type="entry name" value="Nucleotide cyclase"/>
    <property type="match status" value="1"/>
</dbReference>
<organism evidence="5 6">
    <name type="scientific">Halopseudomonas salina</name>
    <dbReference type="NCBI Taxonomy" id="1323744"/>
    <lineage>
        <taxon>Bacteria</taxon>
        <taxon>Pseudomonadati</taxon>
        <taxon>Pseudomonadota</taxon>
        <taxon>Gammaproteobacteria</taxon>
        <taxon>Pseudomonadales</taxon>
        <taxon>Pseudomonadaceae</taxon>
        <taxon>Halopseudomonas</taxon>
    </lineage>
</organism>
<reference evidence="6" key="1">
    <citation type="journal article" date="2019" name="Int. J. Syst. Evol. Microbiol.">
        <title>The Global Catalogue of Microorganisms (GCM) 10K type strain sequencing project: providing services to taxonomists for standard genome sequencing and annotation.</title>
        <authorList>
            <consortium name="The Broad Institute Genomics Platform"/>
            <consortium name="The Broad Institute Genome Sequencing Center for Infectious Disease"/>
            <person name="Wu L."/>
            <person name="Ma J."/>
        </authorList>
    </citation>
    <scope>NUCLEOTIDE SEQUENCE [LARGE SCALE GENOMIC DNA]</scope>
    <source>
        <strain evidence="6">CGMCC 1.12482</strain>
    </source>
</reference>
<dbReference type="InterPro" id="IPR000160">
    <property type="entry name" value="GGDEF_dom"/>
</dbReference>
<dbReference type="Pfam" id="PF00990">
    <property type="entry name" value="GGDEF"/>
    <property type="match status" value="1"/>
</dbReference>
<comment type="caution">
    <text evidence="5">The sequence shown here is derived from an EMBL/GenBank/DDBJ whole genome shotgun (WGS) entry which is preliminary data.</text>
</comment>
<dbReference type="EC" id="2.7.7.65" evidence="1"/>
<keyword evidence="6" id="KW-1185">Reference proteome</keyword>
<dbReference type="InterPro" id="IPR043128">
    <property type="entry name" value="Rev_trsase/Diguanyl_cyclase"/>
</dbReference>
<evidence type="ECO:0000256" key="3">
    <source>
        <dbReference type="SAM" id="Phobius"/>
    </source>
</evidence>
<keyword evidence="3" id="KW-0472">Membrane</keyword>
<accession>A0ABQ1NUS6</accession>
<evidence type="ECO:0000259" key="4">
    <source>
        <dbReference type="PROSITE" id="PS50887"/>
    </source>
</evidence>
<dbReference type="InterPro" id="IPR029787">
    <property type="entry name" value="Nucleotide_cyclase"/>
</dbReference>
<feature type="domain" description="GGDEF" evidence="4">
    <location>
        <begin position="277"/>
        <end position="408"/>
    </location>
</feature>
<name>A0ABQ1NUS6_9GAMM</name>
<gene>
    <name evidence="5" type="ORF">GCM10007418_01720</name>
</gene>
<dbReference type="Proteomes" id="UP000638188">
    <property type="component" value="Unassembled WGS sequence"/>
</dbReference>
<feature type="transmembrane region" description="Helical" evidence="3">
    <location>
        <begin position="113"/>
        <end position="131"/>
    </location>
</feature>
<feature type="transmembrane region" description="Helical" evidence="3">
    <location>
        <begin position="186"/>
        <end position="205"/>
    </location>
</feature>
<feature type="transmembrane region" description="Helical" evidence="3">
    <location>
        <begin position="162"/>
        <end position="180"/>
    </location>
</feature>
<dbReference type="PROSITE" id="PS50887">
    <property type="entry name" value="GGDEF"/>
    <property type="match status" value="1"/>
</dbReference>
<dbReference type="NCBIfam" id="TIGR00254">
    <property type="entry name" value="GGDEF"/>
    <property type="match status" value="1"/>
</dbReference>
<evidence type="ECO:0000256" key="2">
    <source>
        <dbReference type="ARBA" id="ARBA00034247"/>
    </source>
</evidence>
<feature type="transmembrane region" description="Helical" evidence="3">
    <location>
        <begin position="55"/>
        <end position="75"/>
    </location>
</feature>
<keyword evidence="3" id="KW-0812">Transmembrane</keyword>
<dbReference type="PANTHER" id="PTHR45138:SF9">
    <property type="entry name" value="DIGUANYLATE CYCLASE DGCM-RELATED"/>
    <property type="match status" value="1"/>
</dbReference>